<dbReference type="EMBL" id="BMTL01000010">
    <property type="protein sequence ID" value="GGR87612.1"/>
    <property type="molecule type" value="Genomic_DNA"/>
</dbReference>
<dbReference type="RefSeq" id="WP_229878085.1">
    <property type="nucleotide sequence ID" value="NZ_BMTL01000010.1"/>
</dbReference>
<comment type="caution">
    <text evidence="2">The sequence shown here is derived from an EMBL/GenBank/DDBJ whole genome shotgun (WGS) entry which is preliminary data.</text>
</comment>
<organism evidence="2 3">
    <name type="scientific">Streptomyces humidus</name>
    <dbReference type="NCBI Taxonomy" id="52259"/>
    <lineage>
        <taxon>Bacteria</taxon>
        <taxon>Bacillati</taxon>
        <taxon>Actinomycetota</taxon>
        <taxon>Actinomycetes</taxon>
        <taxon>Kitasatosporales</taxon>
        <taxon>Streptomycetaceae</taxon>
        <taxon>Streptomyces</taxon>
    </lineage>
</organism>
<protein>
    <submittedName>
        <fullName evidence="2">Uncharacterized protein</fullName>
    </submittedName>
</protein>
<evidence type="ECO:0000313" key="2">
    <source>
        <dbReference type="EMBL" id="GGR87612.1"/>
    </source>
</evidence>
<gene>
    <name evidence="2" type="ORF">GCM10010269_28500</name>
</gene>
<reference evidence="2" key="2">
    <citation type="submission" date="2020-09" db="EMBL/GenBank/DDBJ databases">
        <authorList>
            <person name="Sun Q."/>
            <person name="Ohkuma M."/>
        </authorList>
    </citation>
    <scope>NUCLEOTIDE SEQUENCE</scope>
    <source>
        <strain evidence="2">JCM 4386</strain>
    </source>
</reference>
<dbReference type="Proteomes" id="UP000606194">
    <property type="component" value="Unassembled WGS sequence"/>
</dbReference>
<accession>A0A918L3R3</accession>
<name>A0A918L3R3_9ACTN</name>
<dbReference type="AlphaFoldDB" id="A0A918L3R3"/>
<reference evidence="2" key="1">
    <citation type="journal article" date="2014" name="Int. J. Syst. Evol. Microbiol.">
        <title>Complete genome sequence of Corynebacterium casei LMG S-19264T (=DSM 44701T), isolated from a smear-ripened cheese.</title>
        <authorList>
            <consortium name="US DOE Joint Genome Institute (JGI-PGF)"/>
            <person name="Walter F."/>
            <person name="Albersmeier A."/>
            <person name="Kalinowski J."/>
            <person name="Ruckert C."/>
        </authorList>
    </citation>
    <scope>NUCLEOTIDE SEQUENCE</scope>
    <source>
        <strain evidence="2">JCM 4386</strain>
    </source>
</reference>
<proteinExistence type="predicted"/>
<feature type="region of interest" description="Disordered" evidence="1">
    <location>
        <begin position="1"/>
        <end position="36"/>
    </location>
</feature>
<keyword evidence="3" id="KW-1185">Reference proteome</keyword>
<evidence type="ECO:0000256" key="1">
    <source>
        <dbReference type="SAM" id="MobiDB-lite"/>
    </source>
</evidence>
<sequence>MSTPPRPLLKSITPTPTGPDAATQPVDATAVGNPKGVAEGVPIAVRSDPRHGDGRYPVAWLRISAPARYGATPTAASRCLCGWDRRAVGQARVLALIEAHTAHRDLCPLRNPQEGRAAA</sequence>
<evidence type="ECO:0000313" key="3">
    <source>
        <dbReference type="Proteomes" id="UP000606194"/>
    </source>
</evidence>